<evidence type="ECO:0000313" key="2">
    <source>
        <dbReference type="EMBL" id="GGO67082.1"/>
    </source>
</evidence>
<evidence type="ECO:0000256" key="1">
    <source>
        <dbReference type="SAM" id="MobiDB-lite"/>
    </source>
</evidence>
<dbReference type="Pfam" id="PF06693">
    <property type="entry name" value="DUF1190"/>
    <property type="match status" value="1"/>
</dbReference>
<dbReference type="EMBL" id="BMLS01000002">
    <property type="protein sequence ID" value="GGO67082.1"/>
    <property type="molecule type" value="Genomic_DNA"/>
</dbReference>
<dbReference type="Proteomes" id="UP000606935">
    <property type="component" value="Unassembled WGS sequence"/>
</dbReference>
<reference evidence="2" key="1">
    <citation type="journal article" date="2014" name="Int. J. Syst. Evol. Microbiol.">
        <title>Complete genome sequence of Corynebacterium casei LMG S-19264T (=DSM 44701T), isolated from a smear-ripened cheese.</title>
        <authorList>
            <consortium name="US DOE Joint Genome Institute (JGI-PGF)"/>
            <person name="Walter F."/>
            <person name="Albersmeier A."/>
            <person name="Kalinowski J."/>
            <person name="Ruckert C."/>
        </authorList>
    </citation>
    <scope>NUCLEOTIDE SEQUENCE</scope>
    <source>
        <strain evidence="2">CGMCC 1.7086</strain>
    </source>
</reference>
<proteinExistence type="predicted"/>
<reference evidence="2" key="2">
    <citation type="submission" date="2020-09" db="EMBL/GenBank/DDBJ databases">
        <authorList>
            <person name="Sun Q."/>
            <person name="Zhou Y."/>
        </authorList>
    </citation>
    <scope>NUCLEOTIDE SEQUENCE</scope>
    <source>
        <strain evidence="2">CGMCC 1.7086</strain>
    </source>
</reference>
<name>A0A917YUK2_9ALTE</name>
<gene>
    <name evidence="2" type="primary">ygiB</name>
    <name evidence="2" type="ORF">GCM10010982_12690</name>
</gene>
<feature type="region of interest" description="Disordered" evidence="1">
    <location>
        <begin position="182"/>
        <end position="204"/>
    </location>
</feature>
<comment type="caution">
    <text evidence="2">The sequence shown here is derived from an EMBL/GenBank/DDBJ whole genome shotgun (WGS) entry which is preliminary data.</text>
</comment>
<evidence type="ECO:0000313" key="3">
    <source>
        <dbReference type="Proteomes" id="UP000606935"/>
    </source>
</evidence>
<keyword evidence="3" id="KW-1185">Reference proteome</keyword>
<accession>A0A917YUK2</accession>
<dbReference type="InterPro" id="IPR009576">
    <property type="entry name" value="Biofilm_formation_YgiB"/>
</dbReference>
<dbReference type="RefSeq" id="WP_188691993.1">
    <property type="nucleotide sequence ID" value="NZ_BMLS01000002.1"/>
</dbReference>
<dbReference type="NCBIfam" id="NF008655">
    <property type="entry name" value="PRK11653.1"/>
    <property type="match status" value="1"/>
</dbReference>
<sequence length="204" mass="22685">MTQVNRKRSSTINLASMRKGFAPKPLAVGIATVLLSACGGNRQDADVYTSANDCIDKNPEFAEQCTTAYQDALAEASRTAPKYNNAKDCEYDFGQQQCQQIQSSGGSFFVPMMAGFMLGNLMSPRGYHSQPLFTSYSPYSPYRYRWTTSDGYDYGYYKDRRLKVDKDAFKPKPAVNRTIQRGGFGSTVRAKSNWGKSSSRSWGG</sequence>
<dbReference type="AlphaFoldDB" id="A0A917YUK2"/>
<feature type="compositionally biased region" description="Polar residues" evidence="1">
    <location>
        <begin position="194"/>
        <end position="204"/>
    </location>
</feature>
<organism evidence="2 3">
    <name type="scientific">Bowmanella pacifica</name>
    <dbReference type="NCBI Taxonomy" id="502051"/>
    <lineage>
        <taxon>Bacteria</taxon>
        <taxon>Pseudomonadati</taxon>
        <taxon>Pseudomonadota</taxon>
        <taxon>Gammaproteobacteria</taxon>
        <taxon>Alteromonadales</taxon>
        <taxon>Alteromonadaceae</taxon>
        <taxon>Bowmanella</taxon>
    </lineage>
</organism>
<protein>
    <submittedName>
        <fullName evidence="2">UPF0441 protein YgiB</fullName>
    </submittedName>
</protein>